<evidence type="ECO:0000256" key="1">
    <source>
        <dbReference type="SAM" id="Phobius"/>
    </source>
</evidence>
<keyword evidence="1" id="KW-0472">Membrane</keyword>
<reference evidence="2 3" key="1">
    <citation type="submission" date="2019-12" db="EMBL/GenBank/DDBJ databases">
        <title>Devosia maris sp. nov., isolated from the deep seawater.</title>
        <authorList>
            <person name="Liu Y."/>
        </authorList>
    </citation>
    <scope>NUCLEOTIDE SEQUENCE [LARGE SCALE GENOMIC DNA]</scope>
    <source>
        <strain evidence="2 3">L53-10-65</strain>
    </source>
</reference>
<gene>
    <name evidence="2" type="ORF">GO014_11320</name>
</gene>
<evidence type="ECO:0000313" key="3">
    <source>
        <dbReference type="Proteomes" id="UP000438106"/>
    </source>
</evidence>
<protein>
    <recommendedName>
        <fullName evidence="4">Phage holin family protein</fullName>
    </recommendedName>
</protein>
<organism evidence="2 3">
    <name type="scientific">Devosia marina</name>
    <dbReference type="NCBI Taxonomy" id="2683198"/>
    <lineage>
        <taxon>Bacteria</taxon>
        <taxon>Pseudomonadati</taxon>
        <taxon>Pseudomonadota</taxon>
        <taxon>Alphaproteobacteria</taxon>
        <taxon>Hyphomicrobiales</taxon>
        <taxon>Devosiaceae</taxon>
        <taxon>Devosia</taxon>
    </lineage>
</organism>
<sequence length="145" mass="14985">MGLISPLASLLGLEVEGLASKAKAAALVWGLIALSCAIAIGFLIAAGFMALADIVGPIIAALILAGTFLVLALAVYLGSLIGRSHRQRELAERRRAKETSTFLTTAALTALPLLTKSPMLLRIGLPAAAIAAIALLRDNDKEDEA</sequence>
<evidence type="ECO:0000313" key="2">
    <source>
        <dbReference type="EMBL" id="MVS99612.1"/>
    </source>
</evidence>
<dbReference type="Proteomes" id="UP000438106">
    <property type="component" value="Unassembled WGS sequence"/>
</dbReference>
<keyword evidence="1" id="KW-0812">Transmembrane</keyword>
<keyword evidence="1" id="KW-1133">Transmembrane helix</keyword>
<dbReference type="AlphaFoldDB" id="A0A7X3FRS2"/>
<comment type="caution">
    <text evidence="2">The sequence shown here is derived from an EMBL/GenBank/DDBJ whole genome shotgun (WGS) entry which is preliminary data.</text>
</comment>
<proteinExistence type="predicted"/>
<feature type="transmembrane region" description="Helical" evidence="1">
    <location>
        <begin position="58"/>
        <end position="81"/>
    </location>
</feature>
<feature type="transmembrane region" description="Helical" evidence="1">
    <location>
        <begin position="27"/>
        <end position="51"/>
    </location>
</feature>
<accession>A0A7X3FRS2</accession>
<name>A0A7X3FRS2_9HYPH</name>
<dbReference type="EMBL" id="WQRF01000003">
    <property type="protein sequence ID" value="MVS99612.1"/>
    <property type="molecule type" value="Genomic_DNA"/>
</dbReference>
<evidence type="ECO:0008006" key="4">
    <source>
        <dbReference type="Google" id="ProtNLM"/>
    </source>
</evidence>
<keyword evidence="3" id="KW-1185">Reference proteome</keyword>
<dbReference type="RefSeq" id="WP_157290444.1">
    <property type="nucleotide sequence ID" value="NZ_WQRF01000003.1"/>
</dbReference>